<dbReference type="GO" id="GO:0004425">
    <property type="term" value="F:indole-3-glycerol-phosphate synthase activity"/>
    <property type="evidence" value="ECO:0007669"/>
    <property type="project" value="UniProtKB-EC"/>
</dbReference>
<protein>
    <recommendedName>
        <fullName evidence="3">indole-3-glycerol-phosphate synthase</fullName>
        <ecNumber evidence="3">4.1.1.48</ecNumber>
    </recommendedName>
</protein>
<evidence type="ECO:0000313" key="11">
    <source>
        <dbReference type="Proteomes" id="UP000298058"/>
    </source>
</evidence>
<dbReference type="PANTHER" id="PTHR22854">
    <property type="entry name" value="TRYPTOPHAN BIOSYNTHESIS PROTEIN"/>
    <property type="match status" value="1"/>
</dbReference>
<dbReference type="FunFam" id="3.20.20.70:FF:000024">
    <property type="entry name" value="Indole-3-glycerol phosphate synthase"/>
    <property type="match status" value="1"/>
</dbReference>
<evidence type="ECO:0000256" key="6">
    <source>
        <dbReference type="ARBA" id="ARBA00022822"/>
    </source>
</evidence>
<evidence type="ECO:0000256" key="7">
    <source>
        <dbReference type="ARBA" id="ARBA00023141"/>
    </source>
</evidence>
<sequence>MLHKIVDTKKEEISRISISSLPKREVPLYPFASSLKASSLTMIAECKKGSPSAGILRSDYSAVSIAKEYETCGASAISVLTDRDYFYGSLEDLNQVSRSVSIPVIRKDFIIHESQIQEAYSYGASAILLIVRILEKSRLQELFQYAKSLGLGVLVETHNREEVELSLELGMDVIGINTRDLDTFAIHPNLVKEIAPLIPNHLVRVAESGIHSSKDWDDCKGIVDSVLIGTYFMKEENITTAYRKLTTGIS</sequence>
<comment type="caution">
    <text evidence="10">The sequence shown here is derived from an EMBL/GenBank/DDBJ whole genome shotgun (WGS) entry which is preliminary data.</text>
</comment>
<evidence type="ECO:0000259" key="9">
    <source>
        <dbReference type="Pfam" id="PF00218"/>
    </source>
</evidence>
<dbReference type="AlphaFoldDB" id="A0A4R9M3R8"/>
<keyword evidence="5" id="KW-0210">Decarboxylase</keyword>
<keyword evidence="8 10" id="KW-0456">Lyase</keyword>
<keyword evidence="4" id="KW-0028">Amino-acid biosynthesis</keyword>
<dbReference type="InterPro" id="IPR013785">
    <property type="entry name" value="Aldolase_TIM"/>
</dbReference>
<dbReference type="Pfam" id="PF00218">
    <property type="entry name" value="IGPS"/>
    <property type="match status" value="1"/>
</dbReference>
<evidence type="ECO:0000313" key="10">
    <source>
        <dbReference type="EMBL" id="TGN20525.1"/>
    </source>
</evidence>
<comment type="pathway">
    <text evidence="2">Amino-acid biosynthesis; L-tryptophan biosynthesis; L-tryptophan from chorismate: step 4/5.</text>
</comment>
<evidence type="ECO:0000256" key="5">
    <source>
        <dbReference type="ARBA" id="ARBA00022793"/>
    </source>
</evidence>
<dbReference type="PANTHER" id="PTHR22854:SF2">
    <property type="entry name" value="INDOLE-3-GLYCEROL-PHOSPHATE SYNTHASE"/>
    <property type="match status" value="1"/>
</dbReference>
<name>A0A4R9M3R8_9LEPT</name>
<dbReference type="CDD" id="cd00331">
    <property type="entry name" value="IGPS"/>
    <property type="match status" value="1"/>
</dbReference>
<dbReference type="Gene3D" id="3.20.20.70">
    <property type="entry name" value="Aldolase class I"/>
    <property type="match status" value="1"/>
</dbReference>
<dbReference type="NCBIfam" id="NF001377">
    <property type="entry name" value="PRK00278.2-4"/>
    <property type="match status" value="1"/>
</dbReference>
<comment type="catalytic activity">
    <reaction evidence="1">
        <text>1-(2-carboxyphenylamino)-1-deoxy-D-ribulose 5-phosphate + H(+) = (1S,2R)-1-C-(indol-3-yl)glycerol 3-phosphate + CO2 + H2O</text>
        <dbReference type="Rhea" id="RHEA:23476"/>
        <dbReference type="ChEBI" id="CHEBI:15377"/>
        <dbReference type="ChEBI" id="CHEBI:15378"/>
        <dbReference type="ChEBI" id="CHEBI:16526"/>
        <dbReference type="ChEBI" id="CHEBI:58613"/>
        <dbReference type="ChEBI" id="CHEBI:58866"/>
        <dbReference type="EC" id="4.1.1.48"/>
    </reaction>
</comment>
<dbReference type="InterPro" id="IPR013798">
    <property type="entry name" value="Indole-3-glycerol_P_synth_dom"/>
</dbReference>
<dbReference type="GO" id="GO:0004640">
    <property type="term" value="F:phosphoribosylanthranilate isomerase activity"/>
    <property type="evidence" value="ECO:0007669"/>
    <property type="project" value="TreeGrafter"/>
</dbReference>
<feature type="domain" description="Indole-3-glycerol phosphate synthase" evidence="9">
    <location>
        <begin position="5"/>
        <end position="245"/>
    </location>
</feature>
<evidence type="ECO:0000256" key="4">
    <source>
        <dbReference type="ARBA" id="ARBA00022605"/>
    </source>
</evidence>
<dbReference type="InterPro" id="IPR011060">
    <property type="entry name" value="RibuloseP-bd_barrel"/>
</dbReference>
<gene>
    <name evidence="10" type="primary">trpC</name>
    <name evidence="10" type="ORF">EHS15_02725</name>
</gene>
<dbReference type="InterPro" id="IPR045186">
    <property type="entry name" value="Indole-3-glycerol_P_synth"/>
</dbReference>
<evidence type="ECO:0000256" key="8">
    <source>
        <dbReference type="ARBA" id="ARBA00023239"/>
    </source>
</evidence>
<dbReference type="Proteomes" id="UP000298058">
    <property type="component" value="Unassembled WGS sequence"/>
</dbReference>
<reference evidence="10" key="1">
    <citation type="journal article" date="2019" name="PLoS Negl. Trop. Dis.">
        <title>Revisiting the worldwide diversity of Leptospira species in the environment.</title>
        <authorList>
            <person name="Vincent A.T."/>
            <person name="Schiettekatte O."/>
            <person name="Bourhy P."/>
            <person name="Veyrier F.J."/>
            <person name="Picardeau M."/>
        </authorList>
    </citation>
    <scope>NUCLEOTIDE SEQUENCE [LARGE SCALE GENOMIC DNA]</scope>
    <source>
        <strain evidence="10">201300427</strain>
    </source>
</reference>
<organism evidence="10 11">
    <name type="scientific">Leptospira idonii</name>
    <dbReference type="NCBI Taxonomy" id="1193500"/>
    <lineage>
        <taxon>Bacteria</taxon>
        <taxon>Pseudomonadati</taxon>
        <taxon>Spirochaetota</taxon>
        <taxon>Spirochaetia</taxon>
        <taxon>Leptospirales</taxon>
        <taxon>Leptospiraceae</taxon>
        <taxon>Leptospira</taxon>
    </lineage>
</organism>
<evidence type="ECO:0000256" key="1">
    <source>
        <dbReference type="ARBA" id="ARBA00001633"/>
    </source>
</evidence>
<dbReference type="EMBL" id="RQHW01000010">
    <property type="protein sequence ID" value="TGN20525.1"/>
    <property type="molecule type" value="Genomic_DNA"/>
</dbReference>
<dbReference type="EC" id="4.1.1.48" evidence="3"/>
<keyword evidence="6" id="KW-0822">Tryptophan biosynthesis</keyword>
<keyword evidence="11" id="KW-1185">Reference proteome</keyword>
<keyword evidence="7" id="KW-0057">Aromatic amino acid biosynthesis</keyword>
<dbReference type="UniPathway" id="UPA00035">
    <property type="reaction ID" value="UER00043"/>
</dbReference>
<proteinExistence type="predicted"/>
<dbReference type="GO" id="GO:0000162">
    <property type="term" value="P:L-tryptophan biosynthetic process"/>
    <property type="evidence" value="ECO:0007669"/>
    <property type="project" value="UniProtKB-UniPathway"/>
</dbReference>
<evidence type="ECO:0000256" key="3">
    <source>
        <dbReference type="ARBA" id="ARBA00012362"/>
    </source>
</evidence>
<accession>A0A4R9M3R8</accession>
<evidence type="ECO:0000256" key="2">
    <source>
        <dbReference type="ARBA" id="ARBA00004696"/>
    </source>
</evidence>
<dbReference type="OrthoDB" id="9804217at2"/>
<dbReference type="RefSeq" id="WP_135759012.1">
    <property type="nucleotide sequence ID" value="NZ_RQHW01000010.1"/>
</dbReference>
<dbReference type="SUPFAM" id="SSF51366">
    <property type="entry name" value="Ribulose-phoshate binding barrel"/>
    <property type="match status" value="1"/>
</dbReference>